<comment type="caution">
    <text evidence="1">The sequence shown here is derived from an EMBL/GenBank/DDBJ whole genome shotgun (WGS) entry which is preliminary data.</text>
</comment>
<organism evidence="1 2">
    <name type="scientific">Macroventuria anomochaeta</name>
    <dbReference type="NCBI Taxonomy" id="301207"/>
    <lineage>
        <taxon>Eukaryota</taxon>
        <taxon>Fungi</taxon>
        <taxon>Dikarya</taxon>
        <taxon>Ascomycota</taxon>
        <taxon>Pezizomycotina</taxon>
        <taxon>Dothideomycetes</taxon>
        <taxon>Pleosporomycetidae</taxon>
        <taxon>Pleosporales</taxon>
        <taxon>Pleosporineae</taxon>
        <taxon>Didymellaceae</taxon>
        <taxon>Macroventuria</taxon>
    </lineage>
</organism>
<keyword evidence="2" id="KW-1185">Reference proteome</keyword>
<sequence>MSVVIRTAQDVADNVGARIAHMTNRLLPPKHREHALENLRAFSVRNPKLASFLAAQTALAGLPILLFLAFAVATLIVSLVTCIILGVIAALVFTLFTTGFALLFVVPVVFIGSCTASIAFLWGLIGYLVLQRINGGETSVQPGTKVSDTLNELTDERLRDLVDRADADAQQERLAAKAEADYWYANYYDFAVNKVEKLQKELDLRNGKVLVEAELPQKRDPRVAYIVS</sequence>
<accession>A0ACB6SAC1</accession>
<dbReference type="Proteomes" id="UP000799754">
    <property type="component" value="Unassembled WGS sequence"/>
</dbReference>
<gene>
    <name evidence="1" type="ORF">BU25DRAFT_489222</name>
</gene>
<evidence type="ECO:0000313" key="1">
    <source>
        <dbReference type="EMBL" id="KAF2630462.1"/>
    </source>
</evidence>
<name>A0ACB6SAC1_9PLEO</name>
<reference evidence="1" key="1">
    <citation type="journal article" date="2020" name="Stud. Mycol.">
        <title>101 Dothideomycetes genomes: a test case for predicting lifestyles and emergence of pathogens.</title>
        <authorList>
            <person name="Haridas S."/>
            <person name="Albert R."/>
            <person name="Binder M."/>
            <person name="Bloem J."/>
            <person name="Labutti K."/>
            <person name="Salamov A."/>
            <person name="Andreopoulos B."/>
            <person name="Baker S."/>
            <person name="Barry K."/>
            <person name="Bills G."/>
            <person name="Bluhm B."/>
            <person name="Cannon C."/>
            <person name="Castanera R."/>
            <person name="Culley D."/>
            <person name="Daum C."/>
            <person name="Ezra D."/>
            <person name="Gonzalez J."/>
            <person name="Henrissat B."/>
            <person name="Kuo A."/>
            <person name="Liang C."/>
            <person name="Lipzen A."/>
            <person name="Lutzoni F."/>
            <person name="Magnuson J."/>
            <person name="Mondo S."/>
            <person name="Nolan M."/>
            <person name="Ohm R."/>
            <person name="Pangilinan J."/>
            <person name="Park H.-J."/>
            <person name="Ramirez L."/>
            <person name="Alfaro M."/>
            <person name="Sun H."/>
            <person name="Tritt A."/>
            <person name="Yoshinaga Y."/>
            <person name="Zwiers L.-H."/>
            <person name="Turgeon B."/>
            <person name="Goodwin S."/>
            <person name="Spatafora J."/>
            <person name="Crous P."/>
            <person name="Grigoriev I."/>
        </authorList>
    </citation>
    <scope>NUCLEOTIDE SEQUENCE</scope>
    <source>
        <strain evidence="1">CBS 525.71</strain>
    </source>
</reference>
<evidence type="ECO:0000313" key="2">
    <source>
        <dbReference type="Proteomes" id="UP000799754"/>
    </source>
</evidence>
<protein>
    <submittedName>
        <fullName evidence="1">Uncharacterized protein</fullName>
    </submittedName>
</protein>
<proteinExistence type="predicted"/>
<dbReference type="EMBL" id="MU006707">
    <property type="protein sequence ID" value="KAF2630462.1"/>
    <property type="molecule type" value="Genomic_DNA"/>
</dbReference>